<dbReference type="CDD" id="cd01949">
    <property type="entry name" value="GGDEF"/>
    <property type="match status" value="1"/>
</dbReference>
<dbReference type="PROSITE" id="PS50113">
    <property type="entry name" value="PAC"/>
    <property type="match status" value="2"/>
</dbReference>
<organism evidence="4 5">
    <name type="scientific">Devosia marina</name>
    <dbReference type="NCBI Taxonomy" id="2683198"/>
    <lineage>
        <taxon>Bacteria</taxon>
        <taxon>Pseudomonadati</taxon>
        <taxon>Pseudomonadota</taxon>
        <taxon>Alphaproteobacteria</taxon>
        <taxon>Hyphomicrobiales</taxon>
        <taxon>Devosiaceae</taxon>
        <taxon>Devosia</taxon>
    </lineage>
</organism>
<dbReference type="InterPro" id="IPR043128">
    <property type="entry name" value="Rev_trsase/Diguanyl_cyclase"/>
</dbReference>
<dbReference type="NCBIfam" id="TIGR00229">
    <property type="entry name" value="sensory_box"/>
    <property type="match status" value="3"/>
</dbReference>
<dbReference type="PANTHER" id="PTHR44757">
    <property type="entry name" value="DIGUANYLATE CYCLASE DGCP"/>
    <property type="match status" value="1"/>
</dbReference>
<dbReference type="InterPro" id="IPR052155">
    <property type="entry name" value="Biofilm_reg_signaling"/>
</dbReference>
<comment type="caution">
    <text evidence="4">The sequence shown here is derived from an EMBL/GenBank/DDBJ whole genome shotgun (WGS) entry which is preliminary data.</text>
</comment>
<dbReference type="SMART" id="SM00091">
    <property type="entry name" value="PAS"/>
    <property type="match status" value="3"/>
</dbReference>
<evidence type="ECO:0000313" key="4">
    <source>
        <dbReference type="EMBL" id="MVT00030.1"/>
    </source>
</evidence>
<dbReference type="Pfam" id="PF13188">
    <property type="entry name" value="PAS_8"/>
    <property type="match status" value="1"/>
</dbReference>
<protein>
    <submittedName>
        <fullName evidence="4">Diguanylate cyclase</fullName>
    </submittedName>
</protein>
<dbReference type="InterPro" id="IPR013655">
    <property type="entry name" value="PAS_fold_3"/>
</dbReference>
<keyword evidence="5" id="KW-1185">Reference proteome</keyword>
<feature type="domain" description="PAS" evidence="1">
    <location>
        <begin position="277"/>
        <end position="329"/>
    </location>
</feature>
<dbReference type="InterPro" id="IPR001610">
    <property type="entry name" value="PAC"/>
</dbReference>
<dbReference type="Gene3D" id="3.30.450.20">
    <property type="entry name" value="PAS domain"/>
    <property type="match status" value="3"/>
</dbReference>
<dbReference type="PROSITE" id="PS50112">
    <property type="entry name" value="PAS"/>
    <property type="match status" value="2"/>
</dbReference>
<dbReference type="Pfam" id="PF00990">
    <property type="entry name" value="GGDEF"/>
    <property type="match status" value="1"/>
</dbReference>
<evidence type="ECO:0000313" key="5">
    <source>
        <dbReference type="Proteomes" id="UP000438106"/>
    </source>
</evidence>
<sequence length="576" mass="62874">MVTQGAKSQDVFAADALHSAQTFMRLLDAAPLGMLVSTLDGMVVYANPAFSELLGHRPEPGHVFQFADLVSDETNAITRLHFERLLRGEVSVSRGEHQLRHVDGYPVWAMVGATILPAEGDTPPLILVQMNSIELQKRAEEALAASESRWNFALESARQGVWDHDIRTDTMFYSRMWRLMRGIPANEEVDGDQAKWLERVHPDDRPRIVANVHRQDRGESDFDTLEYRERTRDGDYIWILSRGRPVEWDAQGNPTRTIGTDTDITRIKKMEQELAAEKERLRITLEAVADGMISTDLDGRIIFMNPAAELLTGSNAATTVGQSVRDIFHLRSEHGEEKLPCPVLACLAQSTQIRIDDDSVLCALDGPRRDIRATASPVFDAAGALSGAVLVFQDVTQSRALQRQLAHSASHDDLTGLPNRASFERGLSAAIVSARNGPRQHSLVYLDLDRFKPVNDTAGHAAGDALLKQVAQNIRGVCRSHDLAARIGGDEFAIILEDCPIAHGRAVAEKIVRAIGALAFSWAGRDYSIGASAGVTIIGARSASPLGFMGEADAACYAAKAQGRGCVVAYPDMAAS</sequence>
<evidence type="ECO:0000259" key="3">
    <source>
        <dbReference type="PROSITE" id="PS50887"/>
    </source>
</evidence>
<dbReference type="RefSeq" id="WP_157290872.1">
    <property type="nucleotide sequence ID" value="NZ_WQRF01000004.1"/>
</dbReference>
<feature type="domain" description="GGDEF" evidence="3">
    <location>
        <begin position="439"/>
        <end position="572"/>
    </location>
</feature>
<dbReference type="InterPro" id="IPR000700">
    <property type="entry name" value="PAS-assoc_C"/>
</dbReference>
<dbReference type="SMART" id="SM00086">
    <property type="entry name" value="PAC"/>
    <property type="match status" value="3"/>
</dbReference>
<dbReference type="Gene3D" id="3.30.70.270">
    <property type="match status" value="1"/>
</dbReference>
<dbReference type="AlphaFoldDB" id="A0A7X3FSL5"/>
<dbReference type="NCBIfam" id="TIGR00254">
    <property type="entry name" value="GGDEF"/>
    <property type="match status" value="1"/>
</dbReference>
<dbReference type="GO" id="GO:0003824">
    <property type="term" value="F:catalytic activity"/>
    <property type="evidence" value="ECO:0007669"/>
    <property type="project" value="UniProtKB-ARBA"/>
</dbReference>
<dbReference type="SUPFAM" id="SSF55785">
    <property type="entry name" value="PYP-like sensor domain (PAS domain)"/>
    <property type="match status" value="3"/>
</dbReference>
<dbReference type="Pfam" id="PF08447">
    <property type="entry name" value="PAS_3"/>
    <property type="match status" value="1"/>
</dbReference>
<dbReference type="FunFam" id="3.30.70.270:FF:000001">
    <property type="entry name" value="Diguanylate cyclase domain protein"/>
    <property type="match status" value="1"/>
</dbReference>
<feature type="domain" description="PAS" evidence="1">
    <location>
        <begin position="19"/>
        <end position="59"/>
    </location>
</feature>
<name>A0A7X3FSL5_9HYPH</name>
<dbReference type="SMART" id="SM00267">
    <property type="entry name" value="GGDEF"/>
    <property type="match status" value="1"/>
</dbReference>
<proteinExistence type="predicted"/>
<dbReference type="Proteomes" id="UP000438106">
    <property type="component" value="Unassembled WGS sequence"/>
</dbReference>
<dbReference type="EMBL" id="WQRF01000004">
    <property type="protein sequence ID" value="MVT00030.1"/>
    <property type="molecule type" value="Genomic_DNA"/>
</dbReference>
<dbReference type="PANTHER" id="PTHR44757:SF4">
    <property type="entry name" value="DIGUANYLATE CYCLASE DGCE-RELATED"/>
    <property type="match status" value="1"/>
</dbReference>
<feature type="domain" description="PAC" evidence="2">
    <location>
        <begin position="349"/>
        <end position="407"/>
    </location>
</feature>
<dbReference type="Pfam" id="PF00989">
    <property type="entry name" value="PAS"/>
    <property type="match status" value="1"/>
</dbReference>
<feature type="domain" description="PAC" evidence="2">
    <location>
        <begin position="223"/>
        <end position="276"/>
    </location>
</feature>
<dbReference type="InterPro" id="IPR013767">
    <property type="entry name" value="PAS_fold"/>
</dbReference>
<evidence type="ECO:0000259" key="2">
    <source>
        <dbReference type="PROSITE" id="PS50113"/>
    </source>
</evidence>
<dbReference type="PROSITE" id="PS50887">
    <property type="entry name" value="GGDEF"/>
    <property type="match status" value="1"/>
</dbReference>
<evidence type="ECO:0000259" key="1">
    <source>
        <dbReference type="PROSITE" id="PS50112"/>
    </source>
</evidence>
<dbReference type="SUPFAM" id="SSF55073">
    <property type="entry name" value="Nucleotide cyclase"/>
    <property type="match status" value="1"/>
</dbReference>
<dbReference type="InterPro" id="IPR000160">
    <property type="entry name" value="GGDEF_dom"/>
</dbReference>
<dbReference type="CDD" id="cd00130">
    <property type="entry name" value="PAS"/>
    <property type="match status" value="3"/>
</dbReference>
<dbReference type="InterPro" id="IPR035965">
    <property type="entry name" value="PAS-like_dom_sf"/>
</dbReference>
<dbReference type="GO" id="GO:0006355">
    <property type="term" value="P:regulation of DNA-templated transcription"/>
    <property type="evidence" value="ECO:0007669"/>
    <property type="project" value="InterPro"/>
</dbReference>
<reference evidence="4 5" key="1">
    <citation type="submission" date="2019-12" db="EMBL/GenBank/DDBJ databases">
        <title>Devosia maris sp. nov., isolated from the deep seawater.</title>
        <authorList>
            <person name="Liu Y."/>
        </authorList>
    </citation>
    <scope>NUCLEOTIDE SEQUENCE [LARGE SCALE GENOMIC DNA]</scope>
    <source>
        <strain evidence="4 5">L53-10-65</strain>
    </source>
</reference>
<dbReference type="InterPro" id="IPR000014">
    <property type="entry name" value="PAS"/>
</dbReference>
<gene>
    <name evidence="4" type="ORF">GO014_13440</name>
</gene>
<dbReference type="InterPro" id="IPR029787">
    <property type="entry name" value="Nucleotide_cyclase"/>
</dbReference>
<accession>A0A7X3FSL5</accession>